<sequence>MKVLAFLLAALAAASANDAILAELGLIPFNGGQYLLSSFNASWVDASNFCKSIGFALVDIDTEEDHVTVTDVFGAAIPDRVWIGGTDLGREGSFYWGQSLRDFSPNETYWHEGEPSGTSLHGIKEDCVQYRRLVNDTEVLWNDAPCELKYQFICEVVPAPCA</sequence>
<gene>
    <name evidence="4" type="ORF">CLODIP_2_CD11196</name>
</gene>
<dbReference type="PANTHER" id="PTHR22803">
    <property type="entry name" value="MANNOSE, PHOSPHOLIPASE, LECTIN RECEPTOR RELATED"/>
    <property type="match status" value="1"/>
</dbReference>
<dbReference type="InterPro" id="IPR018378">
    <property type="entry name" value="C-type_lectin_CS"/>
</dbReference>
<dbReference type="InterPro" id="IPR001304">
    <property type="entry name" value="C-type_lectin-like"/>
</dbReference>
<dbReference type="PROSITE" id="PS00615">
    <property type="entry name" value="C_TYPE_LECTIN_1"/>
    <property type="match status" value="1"/>
</dbReference>
<evidence type="ECO:0000256" key="1">
    <source>
        <dbReference type="ARBA" id="ARBA00023157"/>
    </source>
</evidence>
<keyword evidence="5" id="KW-1185">Reference proteome</keyword>
<reference evidence="4 5" key="1">
    <citation type="submission" date="2020-04" db="EMBL/GenBank/DDBJ databases">
        <authorList>
            <person name="Alioto T."/>
            <person name="Alioto T."/>
            <person name="Gomez Garrido J."/>
        </authorList>
    </citation>
    <scope>NUCLEOTIDE SEQUENCE [LARGE SCALE GENOMIC DNA]</scope>
</reference>
<feature type="signal peptide" evidence="2">
    <location>
        <begin position="1"/>
        <end position="16"/>
    </location>
</feature>
<keyword evidence="1" id="KW-1015">Disulfide bond</keyword>
<dbReference type="InterPro" id="IPR016187">
    <property type="entry name" value="CTDL_fold"/>
</dbReference>
<protein>
    <recommendedName>
        <fullName evidence="3">C-type lectin domain-containing protein</fullName>
    </recommendedName>
</protein>
<organism evidence="4 5">
    <name type="scientific">Cloeon dipterum</name>
    <dbReference type="NCBI Taxonomy" id="197152"/>
    <lineage>
        <taxon>Eukaryota</taxon>
        <taxon>Metazoa</taxon>
        <taxon>Ecdysozoa</taxon>
        <taxon>Arthropoda</taxon>
        <taxon>Hexapoda</taxon>
        <taxon>Insecta</taxon>
        <taxon>Pterygota</taxon>
        <taxon>Palaeoptera</taxon>
        <taxon>Ephemeroptera</taxon>
        <taxon>Pisciforma</taxon>
        <taxon>Baetidae</taxon>
        <taxon>Cloeon</taxon>
    </lineage>
</organism>
<comment type="caution">
    <text evidence="4">The sequence shown here is derived from an EMBL/GenBank/DDBJ whole genome shotgun (WGS) entry which is preliminary data.</text>
</comment>
<evidence type="ECO:0000313" key="5">
    <source>
        <dbReference type="Proteomes" id="UP000494165"/>
    </source>
</evidence>
<proteinExistence type="predicted"/>
<dbReference type="PROSITE" id="PS50041">
    <property type="entry name" value="C_TYPE_LECTIN_2"/>
    <property type="match status" value="1"/>
</dbReference>
<dbReference type="InterPro" id="IPR050111">
    <property type="entry name" value="C-type_lectin/snaclec_domain"/>
</dbReference>
<evidence type="ECO:0000313" key="4">
    <source>
        <dbReference type="EMBL" id="CAB3385996.1"/>
    </source>
</evidence>
<feature type="domain" description="C-type lectin" evidence="3">
    <location>
        <begin position="29"/>
        <end position="155"/>
    </location>
</feature>
<dbReference type="SUPFAM" id="SSF56436">
    <property type="entry name" value="C-type lectin-like"/>
    <property type="match status" value="1"/>
</dbReference>
<accession>A0A8S1DV00</accession>
<dbReference type="Proteomes" id="UP000494165">
    <property type="component" value="Unassembled WGS sequence"/>
</dbReference>
<dbReference type="SMART" id="SM00034">
    <property type="entry name" value="CLECT"/>
    <property type="match status" value="1"/>
</dbReference>
<name>A0A8S1DV00_9INSE</name>
<dbReference type="Pfam" id="PF00059">
    <property type="entry name" value="Lectin_C"/>
    <property type="match status" value="1"/>
</dbReference>
<dbReference type="InterPro" id="IPR016186">
    <property type="entry name" value="C-type_lectin-like/link_sf"/>
</dbReference>
<evidence type="ECO:0000259" key="3">
    <source>
        <dbReference type="PROSITE" id="PS50041"/>
    </source>
</evidence>
<evidence type="ECO:0000256" key="2">
    <source>
        <dbReference type="SAM" id="SignalP"/>
    </source>
</evidence>
<feature type="chain" id="PRO_5035737432" description="C-type lectin domain-containing protein" evidence="2">
    <location>
        <begin position="17"/>
        <end position="162"/>
    </location>
</feature>
<keyword evidence="2" id="KW-0732">Signal</keyword>
<dbReference type="Gene3D" id="3.10.100.10">
    <property type="entry name" value="Mannose-Binding Protein A, subunit A"/>
    <property type="match status" value="1"/>
</dbReference>
<dbReference type="AlphaFoldDB" id="A0A8S1DV00"/>
<dbReference type="OrthoDB" id="7760957at2759"/>
<dbReference type="EMBL" id="CADEPI010000446">
    <property type="protein sequence ID" value="CAB3385996.1"/>
    <property type="molecule type" value="Genomic_DNA"/>
</dbReference>